<sequence length="97" mass="11096">MTTINNIDKTAPTYTNLTLMKDVNGQYQVGIPASDIKEISSVLLNTGEEIPIDQERGNYFIKNLTTKHSFIQIKDRREIILEIFLFGVAYRDLSCRV</sequence>
<accession>A0A9X8R422</accession>
<comment type="caution">
    <text evidence="1">The sequence shown here is derived from an EMBL/GenBank/DDBJ whole genome shotgun (WGS) entry which is preliminary data.</text>
</comment>
<evidence type="ECO:0000313" key="2">
    <source>
        <dbReference type="Proteomes" id="UP000185829"/>
    </source>
</evidence>
<dbReference type="Proteomes" id="UP000185829">
    <property type="component" value="Unassembled WGS sequence"/>
</dbReference>
<dbReference type="EMBL" id="FTMX01000001">
    <property type="protein sequence ID" value="SIQ29472.1"/>
    <property type="molecule type" value="Genomic_DNA"/>
</dbReference>
<gene>
    <name evidence="1" type="ORF">SAMN05878482_101859</name>
</gene>
<evidence type="ECO:0000313" key="1">
    <source>
        <dbReference type="EMBL" id="SIQ29472.1"/>
    </source>
</evidence>
<organism evidence="1 2">
    <name type="scientific">Peribacillus simplex</name>
    <dbReference type="NCBI Taxonomy" id="1478"/>
    <lineage>
        <taxon>Bacteria</taxon>
        <taxon>Bacillati</taxon>
        <taxon>Bacillota</taxon>
        <taxon>Bacilli</taxon>
        <taxon>Bacillales</taxon>
        <taxon>Bacillaceae</taxon>
        <taxon>Peribacillus</taxon>
    </lineage>
</organism>
<name>A0A9X8R422_9BACI</name>
<protein>
    <submittedName>
        <fullName evidence="1">Uncharacterized protein</fullName>
    </submittedName>
</protein>
<proteinExistence type="predicted"/>
<dbReference type="RefSeq" id="WP_076365357.1">
    <property type="nucleotide sequence ID" value="NZ_FTMX01000001.1"/>
</dbReference>
<reference evidence="1 2" key="1">
    <citation type="submission" date="2017-01" db="EMBL/GenBank/DDBJ databases">
        <authorList>
            <person name="Varghese N."/>
            <person name="Submissions S."/>
        </authorList>
    </citation>
    <scope>NUCLEOTIDE SEQUENCE [LARGE SCALE GENOMIC DNA]</scope>
    <source>
        <strain evidence="1 2">RUG2-6</strain>
    </source>
</reference>
<dbReference type="AlphaFoldDB" id="A0A9X8R422"/>